<name>A0A4Z1FYA3_9HELO</name>
<protein>
    <submittedName>
        <fullName evidence="1">Uncharacterized protein</fullName>
    </submittedName>
</protein>
<accession>A0A4Z1FYA3</accession>
<keyword evidence="2" id="KW-1185">Reference proteome</keyword>
<dbReference type="Proteomes" id="UP000297910">
    <property type="component" value="Unassembled WGS sequence"/>
</dbReference>
<reference evidence="1 2" key="1">
    <citation type="submission" date="2017-12" db="EMBL/GenBank/DDBJ databases">
        <title>Comparative genomics of Botrytis spp.</title>
        <authorList>
            <person name="Valero-Jimenez C.A."/>
            <person name="Tapia P."/>
            <person name="Veloso J."/>
            <person name="Silva-Moreno E."/>
            <person name="Staats M."/>
            <person name="Valdes J.H."/>
            <person name="Van Kan J.A.L."/>
        </authorList>
    </citation>
    <scope>NUCLEOTIDE SEQUENCE [LARGE SCALE GENOMIC DNA]</scope>
    <source>
        <strain evidence="1 2">Bp0003</strain>
    </source>
</reference>
<dbReference type="EMBL" id="PQXI01000030">
    <property type="protein sequence ID" value="TGO28270.1"/>
    <property type="molecule type" value="Genomic_DNA"/>
</dbReference>
<evidence type="ECO:0000313" key="2">
    <source>
        <dbReference type="Proteomes" id="UP000297910"/>
    </source>
</evidence>
<dbReference type="AlphaFoldDB" id="A0A4Z1FYA3"/>
<organism evidence="1 2">
    <name type="scientific">Botrytis paeoniae</name>
    <dbReference type="NCBI Taxonomy" id="278948"/>
    <lineage>
        <taxon>Eukaryota</taxon>
        <taxon>Fungi</taxon>
        <taxon>Dikarya</taxon>
        <taxon>Ascomycota</taxon>
        <taxon>Pezizomycotina</taxon>
        <taxon>Leotiomycetes</taxon>
        <taxon>Helotiales</taxon>
        <taxon>Sclerotiniaceae</taxon>
        <taxon>Botrytis</taxon>
    </lineage>
</organism>
<comment type="caution">
    <text evidence="1">The sequence shown here is derived from an EMBL/GenBank/DDBJ whole genome shotgun (WGS) entry which is preliminary data.</text>
</comment>
<gene>
    <name evidence="1" type="ORF">BPAE_0030g00560</name>
</gene>
<sequence length="61" mass="6879">MTGLVHNGLLSVGCQLVPKQYECEPVQGWKAHDFFVILIPDGCHLLKICFELPRKKLSGDR</sequence>
<evidence type="ECO:0000313" key="1">
    <source>
        <dbReference type="EMBL" id="TGO28270.1"/>
    </source>
</evidence>
<proteinExistence type="predicted"/>